<dbReference type="AlphaFoldDB" id="A0A4R5MPC9"/>
<protein>
    <submittedName>
        <fullName evidence="1">Uncharacterized protein</fullName>
    </submittedName>
</protein>
<sequence length="134" mass="15465">MKTIILSVLLTLAYIISFGQAHLGLSESEIKSLHPDNVWTRNSTNKGIKYIVSDFFYGTFAYYFDSESSLSDWVIQIPFNNIKLNGQVEEYNKKYVITSDTTWTAYLDGGTRLYISLLYDEDNKNSYFSYSDTK</sequence>
<organism evidence="1 2">
    <name type="scientific">Pedobacter changchengzhani</name>
    <dbReference type="NCBI Taxonomy" id="2529274"/>
    <lineage>
        <taxon>Bacteria</taxon>
        <taxon>Pseudomonadati</taxon>
        <taxon>Bacteroidota</taxon>
        <taxon>Sphingobacteriia</taxon>
        <taxon>Sphingobacteriales</taxon>
        <taxon>Sphingobacteriaceae</taxon>
        <taxon>Pedobacter</taxon>
    </lineage>
</organism>
<dbReference type="EMBL" id="SJCY01000001">
    <property type="protein sequence ID" value="TDG37548.1"/>
    <property type="molecule type" value="Genomic_DNA"/>
</dbReference>
<gene>
    <name evidence="1" type="ORF">EZJ43_00170</name>
</gene>
<evidence type="ECO:0000313" key="2">
    <source>
        <dbReference type="Proteomes" id="UP000295668"/>
    </source>
</evidence>
<proteinExistence type="predicted"/>
<reference evidence="1 2" key="1">
    <citation type="submission" date="2019-02" db="EMBL/GenBank/DDBJ databases">
        <title>Pedobacter sp. nov., a novel speices isolated from soil of pinguins habitat in Antarcitica.</title>
        <authorList>
            <person name="He R.-H."/>
        </authorList>
    </citation>
    <scope>NUCLEOTIDE SEQUENCE [LARGE SCALE GENOMIC DNA]</scope>
    <source>
        <strain evidence="1 2">E01020</strain>
    </source>
</reference>
<evidence type="ECO:0000313" key="1">
    <source>
        <dbReference type="EMBL" id="TDG37548.1"/>
    </source>
</evidence>
<dbReference type="RefSeq" id="WP_133260637.1">
    <property type="nucleotide sequence ID" value="NZ_SJCY01000001.1"/>
</dbReference>
<dbReference type="OrthoDB" id="1495182at2"/>
<name>A0A4R5MPC9_9SPHI</name>
<dbReference type="Proteomes" id="UP000295668">
    <property type="component" value="Unassembled WGS sequence"/>
</dbReference>
<accession>A0A4R5MPC9</accession>
<comment type="caution">
    <text evidence="1">The sequence shown here is derived from an EMBL/GenBank/DDBJ whole genome shotgun (WGS) entry which is preliminary data.</text>
</comment>
<keyword evidence="2" id="KW-1185">Reference proteome</keyword>